<dbReference type="EMBL" id="JAATJM010000001">
    <property type="protein sequence ID" value="NJC41393.1"/>
    <property type="molecule type" value="Genomic_DNA"/>
</dbReference>
<evidence type="ECO:0000256" key="1">
    <source>
        <dbReference type="ARBA" id="ARBA00023002"/>
    </source>
</evidence>
<feature type="domain" description="Acyl-CoA dehydrogenase/oxidase N-terminal" evidence="3">
    <location>
        <begin position="22"/>
        <end position="104"/>
    </location>
</feature>
<dbReference type="Pfam" id="PF08028">
    <property type="entry name" value="Acyl-CoA_dh_2"/>
    <property type="match status" value="1"/>
</dbReference>
<feature type="transmembrane region" description="Helical" evidence="2">
    <location>
        <begin position="235"/>
        <end position="254"/>
    </location>
</feature>
<dbReference type="GO" id="GO:0050660">
    <property type="term" value="F:flavin adenine dinucleotide binding"/>
    <property type="evidence" value="ECO:0007669"/>
    <property type="project" value="InterPro"/>
</dbReference>
<dbReference type="InterPro" id="IPR013786">
    <property type="entry name" value="AcylCoA_DH/ox_N"/>
</dbReference>
<dbReference type="InterPro" id="IPR036250">
    <property type="entry name" value="AcylCo_DH-like_C"/>
</dbReference>
<dbReference type="SUPFAM" id="SSF47203">
    <property type="entry name" value="Acyl-CoA dehydrogenase C-terminal domain-like"/>
    <property type="match status" value="1"/>
</dbReference>
<keyword evidence="1 5" id="KW-0560">Oxidoreductase</keyword>
<sequence>MSTSHAIAELATRIDWLARAEAVAGQLAANAARHDAEDSFVADNYALLKEQGFFSAHVPAELGGGDANYAETAAVIRRLGSACGSTALTYSMHSHLVAAALWRWRNQKAPTDGLLKRVAAENLVLISSGGSDWLKSAGDAVKVDGGFRITARKIFSSGCLAGDLLMTSAVYDDPEAGPTVLHFGVPFSAEGVEIHETWRVMGMRGTGSHDVELNGVFVPDAAIAGRREQGKWHPLFHIISLIAFPLIYAAYLGVAEGARAKALEVARRRPADEGLMQLVGEMQNAFSAAEASHDRMIRLAQTATPGADTTSEVMIGRTLVGEAAIRTTELALEVAGGGAFHRSMGIERAFRDVQGARFHPMQQKAQLRYTGRLALGLDIDG</sequence>
<organism evidence="5 6">
    <name type="scientific">Brevundimonas alba</name>
    <dbReference type="NCBI Taxonomy" id="74314"/>
    <lineage>
        <taxon>Bacteria</taxon>
        <taxon>Pseudomonadati</taxon>
        <taxon>Pseudomonadota</taxon>
        <taxon>Alphaproteobacteria</taxon>
        <taxon>Caulobacterales</taxon>
        <taxon>Caulobacteraceae</taxon>
        <taxon>Brevundimonas</taxon>
    </lineage>
</organism>
<dbReference type="Gene3D" id="1.20.140.10">
    <property type="entry name" value="Butyryl-CoA Dehydrogenase, subunit A, domain 3"/>
    <property type="match status" value="1"/>
</dbReference>
<protein>
    <submittedName>
        <fullName evidence="5">Acyl-CoA dehydrogenase</fullName>
        <ecNumber evidence="5">1.3.8.7</ecNumber>
    </submittedName>
</protein>
<comment type="caution">
    <text evidence="5">The sequence shown here is derived from an EMBL/GenBank/DDBJ whole genome shotgun (WGS) entry which is preliminary data.</text>
</comment>
<dbReference type="Gene3D" id="2.40.110.10">
    <property type="entry name" value="Butyryl-CoA Dehydrogenase, subunit A, domain 2"/>
    <property type="match status" value="1"/>
</dbReference>
<accession>A0A7X6BMS6</accession>
<dbReference type="AlphaFoldDB" id="A0A7X6BMS6"/>
<dbReference type="Gene3D" id="1.10.540.10">
    <property type="entry name" value="Acyl-CoA dehydrogenase/oxidase, N-terminal domain"/>
    <property type="match status" value="1"/>
</dbReference>
<reference evidence="5 6" key="1">
    <citation type="submission" date="2020-03" db="EMBL/GenBank/DDBJ databases">
        <title>Genomic Encyclopedia of Type Strains, Phase IV (KMG-IV): sequencing the most valuable type-strain genomes for metagenomic binning, comparative biology and taxonomic classification.</title>
        <authorList>
            <person name="Goeker M."/>
        </authorList>
    </citation>
    <scope>NUCLEOTIDE SEQUENCE [LARGE SCALE GENOMIC DNA]</scope>
    <source>
        <strain evidence="5 6">DSM 4736</strain>
    </source>
</reference>
<dbReference type="PANTHER" id="PTHR43884">
    <property type="entry name" value="ACYL-COA DEHYDROGENASE"/>
    <property type="match status" value="1"/>
</dbReference>
<evidence type="ECO:0000259" key="3">
    <source>
        <dbReference type="Pfam" id="PF02771"/>
    </source>
</evidence>
<dbReference type="PANTHER" id="PTHR43884:SF12">
    <property type="entry name" value="ISOVALERYL-COA DEHYDROGENASE, MITOCHONDRIAL-RELATED"/>
    <property type="match status" value="1"/>
</dbReference>
<dbReference type="InterPro" id="IPR009100">
    <property type="entry name" value="AcylCoA_DH/oxidase_NM_dom_sf"/>
</dbReference>
<dbReference type="Proteomes" id="UP000587415">
    <property type="component" value="Unassembled WGS sequence"/>
</dbReference>
<dbReference type="SUPFAM" id="SSF56645">
    <property type="entry name" value="Acyl-CoA dehydrogenase NM domain-like"/>
    <property type="match status" value="1"/>
</dbReference>
<evidence type="ECO:0000259" key="4">
    <source>
        <dbReference type="Pfam" id="PF08028"/>
    </source>
</evidence>
<keyword evidence="2" id="KW-0472">Membrane</keyword>
<dbReference type="InterPro" id="IPR037069">
    <property type="entry name" value="AcylCoA_DH/ox_N_sf"/>
</dbReference>
<gene>
    <name evidence="5" type="ORF">GGQ87_001651</name>
</gene>
<feature type="domain" description="Acyl-CoA dehydrogenase C-terminal" evidence="4">
    <location>
        <begin position="248"/>
        <end position="361"/>
    </location>
</feature>
<dbReference type="RefSeq" id="WP_168046477.1">
    <property type="nucleotide sequence ID" value="NZ_JAATJM010000001.1"/>
</dbReference>
<dbReference type="InterPro" id="IPR013107">
    <property type="entry name" value="Acyl-CoA_DH_C"/>
</dbReference>
<keyword evidence="6" id="KW-1185">Reference proteome</keyword>
<dbReference type="PIRSF" id="PIRSF016578">
    <property type="entry name" value="HsaA"/>
    <property type="match status" value="1"/>
</dbReference>
<keyword evidence="2" id="KW-1133">Transmembrane helix</keyword>
<name>A0A7X6BMS6_9CAUL</name>
<proteinExistence type="predicted"/>
<dbReference type="EC" id="1.3.8.7" evidence="5"/>
<evidence type="ECO:0000313" key="5">
    <source>
        <dbReference type="EMBL" id="NJC41393.1"/>
    </source>
</evidence>
<evidence type="ECO:0000256" key="2">
    <source>
        <dbReference type="SAM" id="Phobius"/>
    </source>
</evidence>
<dbReference type="Pfam" id="PF02771">
    <property type="entry name" value="Acyl-CoA_dh_N"/>
    <property type="match status" value="1"/>
</dbReference>
<dbReference type="GO" id="GO:0070991">
    <property type="term" value="F:medium-chain fatty acyl-CoA dehydrogenase activity"/>
    <property type="evidence" value="ECO:0007669"/>
    <property type="project" value="UniProtKB-EC"/>
</dbReference>
<evidence type="ECO:0000313" key="6">
    <source>
        <dbReference type="Proteomes" id="UP000587415"/>
    </source>
</evidence>
<dbReference type="InterPro" id="IPR046373">
    <property type="entry name" value="Acyl-CoA_Oxase/DH_mid-dom_sf"/>
</dbReference>
<keyword evidence="2" id="KW-0812">Transmembrane</keyword>